<dbReference type="Proteomes" id="UP001497680">
    <property type="component" value="Unassembled WGS sequence"/>
</dbReference>
<name>A0ACC0CWM4_9PEZI</name>
<protein>
    <submittedName>
        <fullName evidence="1">Uncharacterized protein</fullName>
    </submittedName>
</protein>
<organism evidence="1 2">
    <name type="scientific">Hypoxylon rubiginosum</name>
    <dbReference type="NCBI Taxonomy" id="110542"/>
    <lineage>
        <taxon>Eukaryota</taxon>
        <taxon>Fungi</taxon>
        <taxon>Dikarya</taxon>
        <taxon>Ascomycota</taxon>
        <taxon>Pezizomycotina</taxon>
        <taxon>Sordariomycetes</taxon>
        <taxon>Xylariomycetidae</taxon>
        <taxon>Xylariales</taxon>
        <taxon>Hypoxylaceae</taxon>
        <taxon>Hypoxylon</taxon>
    </lineage>
</organism>
<gene>
    <name evidence="1" type="ORF">F4821DRAFT_279829</name>
</gene>
<accession>A0ACC0CWM4</accession>
<comment type="caution">
    <text evidence="1">The sequence shown here is derived from an EMBL/GenBank/DDBJ whole genome shotgun (WGS) entry which is preliminary data.</text>
</comment>
<reference evidence="1 2" key="1">
    <citation type="journal article" date="2022" name="New Phytol.">
        <title>Ecological generalism drives hyperdiversity of secondary metabolite gene clusters in xylarialean endophytes.</title>
        <authorList>
            <person name="Franco M.E.E."/>
            <person name="Wisecaver J.H."/>
            <person name="Arnold A.E."/>
            <person name="Ju Y.M."/>
            <person name="Slot J.C."/>
            <person name="Ahrendt S."/>
            <person name="Moore L.P."/>
            <person name="Eastman K.E."/>
            <person name="Scott K."/>
            <person name="Konkel Z."/>
            <person name="Mondo S.J."/>
            <person name="Kuo A."/>
            <person name="Hayes R.D."/>
            <person name="Haridas S."/>
            <person name="Andreopoulos B."/>
            <person name="Riley R."/>
            <person name="LaButti K."/>
            <person name="Pangilinan J."/>
            <person name="Lipzen A."/>
            <person name="Amirebrahimi M."/>
            <person name="Yan J."/>
            <person name="Adam C."/>
            <person name="Keymanesh K."/>
            <person name="Ng V."/>
            <person name="Louie K."/>
            <person name="Northen T."/>
            <person name="Drula E."/>
            <person name="Henrissat B."/>
            <person name="Hsieh H.M."/>
            <person name="Youens-Clark K."/>
            <person name="Lutzoni F."/>
            <person name="Miadlikowska J."/>
            <person name="Eastwood D.C."/>
            <person name="Hamelin R.C."/>
            <person name="Grigoriev I.V."/>
            <person name="U'Ren J.M."/>
        </authorList>
    </citation>
    <scope>NUCLEOTIDE SEQUENCE [LARGE SCALE GENOMIC DNA]</scope>
    <source>
        <strain evidence="1 2">ER1909</strain>
    </source>
</reference>
<keyword evidence="2" id="KW-1185">Reference proteome</keyword>
<evidence type="ECO:0000313" key="2">
    <source>
        <dbReference type="Proteomes" id="UP001497680"/>
    </source>
</evidence>
<evidence type="ECO:0000313" key="1">
    <source>
        <dbReference type="EMBL" id="KAI6084832.1"/>
    </source>
</evidence>
<dbReference type="EMBL" id="MU394332">
    <property type="protein sequence ID" value="KAI6084832.1"/>
    <property type="molecule type" value="Genomic_DNA"/>
</dbReference>
<sequence length="460" mass="52918">MSSFGSAFTAADAFLRARARMGASTAFEKFPREVVVEIVKHCDIPSIINLALTGPTFYNYVKGDEHYIAIQLIIAHVDVYFMPLAVAQYLAKGIHHQRASRGLEELLNPEPIMSFVDMIRPDMERYKRPFVEKYRPNHVTLTLKAAEEILSFHSCAAYHAHLLEVGAMNDLGGYSDQDEFRCANGEEMQRFMKALYIFQVSCHLFPAGVRTPDHRKGKPGPLESACAKFFRMFAPWEQQQVRCVQEMLQNRIYNVAYRFALANTEWLKKPSHDAFELFVVQKGLEAVKTYESKGPLDLYGAVMNFKRDLRESEKYRRHSWHSNNDLLWLKASPDGKRISLEVDHIFAEFQENESGPRDVWLLTLLEPVSDDPLLFPIPIIDPVEYSFKWSDSITLDGLYFWGRKKIDRYDLGTLPETENMKKVSSGLELSPEVFLYHHPGRDNGNWFIGTARDYSVDGHD</sequence>
<proteinExistence type="predicted"/>